<evidence type="ECO:0000313" key="2">
    <source>
        <dbReference type="EMBL" id="BDS11253.1"/>
    </source>
</evidence>
<dbReference type="InterPro" id="IPR050471">
    <property type="entry name" value="AB_hydrolase"/>
</dbReference>
<feature type="domain" description="AB hydrolase-1" evidence="1">
    <location>
        <begin position="39"/>
        <end position="283"/>
    </location>
</feature>
<dbReference type="Gene3D" id="3.40.50.1820">
    <property type="entry name" value="alpha/beta hydrolase"/>
    <property type="match status" value="1"/>
</dbReference>
<dbReference type="Proteomes" id="UP001060919">
    <property type="component" value="Chromosome"/>
</dbReference>
<dbReference type="GO" id="GO:0016787">
    <property type="term" value="F:hydrolase activity"/>
    <property type="evidence" value="ECO:0007669"/>
    <property type="project" value="UniProtKB-KW"/>
</dbReference>
<organism evidence="2 3">
    <name type="scientific">Aureispira anguillae</name>
    <dbReference type="NCBI Taxonomy" id="2864201"/>
    <lineage>
        <taxon>Bacteria</taxon>
        <taxon>Pseudomonadati</taxon>
        <taxon>Bacteroidota</taxon>
        <taxon>Saprospiria</taxon>
        <taxon>Saprospirales</taxon>
        <taxon>Saprospiraceae</taxon>
        <taxon>Aureispira</taxon>
    </lineage>
</organism>
<reference evidence="2" key="1">
    <citation type="submission" date="2022-09" db="EMBL/GenBank/DDBJ databases">
        <title>Aureispira anguillicida sp. nov., isolated from Leptocephalus of Japanese eel Anguilla japonica.</title>
        <authorList>
            <person name="Yuasa K."/>
            <person name="Mekata T."/>
            <person name="Ikunari K."/>
        </authorList>
    </citation>
    <scope>NUCLEOTIDE SEQUENCE</scope>
    <source>
        <strain evidence="2">EL160426</strain>
    </source>
</reference>
<evidence type="ECO:0000259" key="1">
    <source>
        <dbReference type="Pfam" id="PF00561"/>
    </source>
</evidence>
<dbReference type="Pfam" id="PF00561">
    <property type="entry name" value="Abhydrolase_1"/>
    <property type="match status" value="1"/>
</dbReference>
<protein>
    <submittedName>
        <fullName evidence="2">Alpha/beta hydrolase</fullName>
    </submittedName>
</protein>
<dbReference type="EMBL" id="AP026867">
    <property type="protein sequence ID" value="BDS11253.1"/>
    <property type="molecule type" value="Genomic_DNA"/>
</dbReference>
<dbReference type="PANTHER" id="PTHR43433">
    <property type="entry name" value="HYDROLASE, ALPHA/BETA FOLD FAMILY PROTEIN"/>
    <property type="match status" value="1"/>
</dbReference>
<dbReference type="PANTHER" id="PTHR43433:SF10">
    <property type="entry name" value="AB HYDROLASE-1 DOMAIN-CONTAINING PROTEIN"/>
    <property type="match status" value="1"/>
</dbReference>
<gene>
    <name evidence="2" type="ORF">AsAng_0019650</name>
</gene>
<dbReference type="KEGG" id="aup:AsAng_0019650"/>
<dbReference type="InterPro" id="IPR000073">
    <property type="entry name" value="AB_hydrolase_1"/>
</dbReference>
<sequence>MRYKRWLTQRIHELESNANIIETKQGIVEYQIRGNAPFLLFFHPGNGGYDQSFLNNHLLEAGFGCISFSRPGYLRTPLSTGKTFAEQADVAAALLEQLNIPTVAVHGASMGGAAAIQFAARHPERTTALLLTSAISTIYPYVFPFWARFMTGSDFGSWLSLLLLKKFPQVVLKEALKLSSTYSKAEVQQEIEKTIDQSEKLDFFYKMTHSTTPAKLRKAGIFNDLKQCDHIKKVPLPLHKITCPTLIVHGDSDGDVTFSHAEYSKQQIANSELLTLKDAYHLVWLSDWAPKMNQAQIEFLQKYHIEQ</sequence>
<dbReference type="InterPro" id="IPR029058">
    <property type="entry name" value="AB_hydrolase_fold"/>
</dbReference>
<proteinExistence type="predicted"/>
<dbReference type="AlphaFoldDB" id="A0A915YDY0"/>
<evidence type="ECO:0000313" key="3">
    <source>
        <dbReference type="Proteomes" id="UP001060919"/>
    </source>
</evidence>
<accession>A0A915YDY0</accession>
<dbReference type="RefSeq" id="WP_264792454.1">
    <property type="nucleotide sequence ID" value="NZ_AP026867.1"/>
</dbReference>
<name>A0A915YDY0_9BACT</name>
<dbReference type="SUPFAM" id="SSF53474">
    <property type="entry name" value="alpha/beta-Hydrolases"/>
    <property type="match status" value="1"/>
</dbReference>
<keyword evidence="2" id="KW-0378">Hydrolase</keyword>
<keyword evidence="3" id="KW-1185">Reference proteome</keyword>